<dbReference type="InterPro" id="IPR027417">
    <property type="entry name" value="P-loop_NTPase"/>
</dbReference>
<dbReference type="PANTHER" id="PTHR42957">
    <property type="entry name" value="HELICASE MJ1565-RELATED"/>
    <property type="match status" value="1"/>
</dbReference>
<dbReference type="InterPro" id="IPR002789">
    <property type="entry name" value="HerA_central"/>
</dbReference>
<dbReference type="PANTHER" id="PTHR42957:SF1">
    <property type="entry name" value="HELICASE MJ1565-RELATED"/>
    <property type="match status" value="1"/>
</dbReference>
<evidence type="ECO:0000259" key="1">
    <source>
        <dbReference type="Pfam" id="PF01935"/>
    </source>
</evidence>
<dbReference type="EMBL" id="FQZC01000005">
    <property type="protein sequence ID" value="SHJ94917.1"/>
    <property type="molecule type" value="Genomic_DNA"/>
</dbReference>
<gene>
    <name evidence="2" type="ORF">SAMN02745911_3788</name>
</gene>
<dbReference type="Pfam" id="PF01935">
    <property type="entry name" value="DUF87"/>
    <property type="match status" value="1"/>
</dbReference>
<organism evidence="2 3">
    <name type="scientific">Aureimonas altamirensis DSM 21988</name>
    <dbReference type="NCBI Taxonomy" id="1121026"/>
    <lineage>
        <taxon>Bacteria</taxon>
        <taxon>Pseudomonadati</taxon>
        <taxon>Pseudomonadota</taxon>
        <taxon>Alphaproteobacteria</taxon>
        <taxon>Hyphomicrobiales</taxon>
        <taxon>Aurantimonadaceae</taxon>
        <taxon>Aureimonas</taxon>
    </lineage>
</organism>
<feature type="domain" description="Helicase HerA central" evidence="1">
    <location>
        <begin position="159"/>
        <end position="311"/>
    </location>
</feature>
<dbReference type="InterPro" id="IPR008571">
    <property type="entry name" value="HerA-like"/>
</dbReference>
<evidence type="ECO:0000313" key="2">
    <source>
        <dbReference type="EMBL" id="SHJ94917.1"/>
    </source>
</evidence>
<dbReference type="RefSeq" id="WP_060610121.1">
    <property type="nucleotide sequence ID" value="NZ_FQZC01000005.1"/>
</dbReference>
<dbReference type="SUPFAM" id="SSF52540">
    <property type="entry name" value="P-loop containing nucleoside triphosphate hydrolases"/>
    <property type="match status" value="1"/>
</dbReference>
<protein>
    <recommendedName>
        <fullName evidence="1">Helicase HerA central domain-containing protein</fullName>
    </recommendedName>
</protein>
<dbReference type="Gene3D" id="3.40.50.300">
    <property type="entry name" value="P-loop containing nucleotide triphosphate hydrolases"/>
    <property type="match status" value="2"/>
</dbReference>
<dbReference type="Proteomes" id="UP000184290">
    <property type="component" value="Unassembled WGS sequence"/>
</dbReference>
<name>A0ABY1IQU4_9HYPH</name>
<evidence type="ECO:0000313" key="3">
    <source>
        <dbReference type="Proteomes" id="UP000184290"/>
    </source>
</evidence>
<comment type="caution">
    <text evidence="2">The sequence shown here is derived from an EMBL/GenBank/DDBJ whole genome shotgun (WGS) entry which is preliminary data.</text>
</comment>
<keyword evidence="3" id="KW-1185">Reference proteome</keyword>
<accession>A0ABY1IQU4</accession>
<sequence>MSYPIQALSDLVIGTVEIVSPAEIVVSLGGEAPQAIALNTGIPTPFPRINSYVLLPNEVGATVAYVTWIGVMKSPMPRGGQRELGLLDLPFPTRKMNVSPIGTLLLRNGREGKPRHELSRGVLAFPSVGDQVLIPTPDQVAAIVGAGDTDRRVVIGSSPLAMDADIMVDPDKIFGRHLAVLGNTGSGKSCSVAGLIRWSIDAAAAEREKSDKLGKPNARFIILDPNGEYSRAFADDPASVRVFRVPPLQGEEKALKVPAWLWNGAEWSTLSHAQPAVQRPLLLQGLRELKSGKQLDITPEAQVARLASSYRASIRSALASGRQEYTGFPSNKKFGDILTTLSTDCEVWPSQIDVAYHDAVGHVQATVDALIRKKLDRGRYWTDFAAADLEGLAASIEALLASLPVAQADEHMHEDAPLVFDVSSLASHLEGLAARQSANVANFVSTLGLRIRGMLADSRLGSVVNDPNPPEFKDWLDDYVGANNAANGNIAVIDLSLVPSDTVHIIVSVLARVVFEALQRFRRDTGQSLPTVLVLEEAHNFVKGAGATDRESWNAADLCREIFERISREGRKFGLGLLVSSQRPSELSPTLLAQCNTFLLHRIVNDADQKLVSKLVPDNIGGLLKELPGLPSRHAILLGWAAPIPVLVEMRELNHDHRPRSDDPAYWDVWTGKEERDVDWSMLAAGWQQ</sequence>
<reference evidence="2 3" key="1">
    <citation type="submission" date="2016-11" db="EMBL/GenBank/DDBJ databases">
        <authorList>
            <person name="Varghese N."/>
            <person name="Submissions S."/>
        </authorList>
    </citation>
    <scope>NUCLEOTIDE SEQUENCE [LARGE SCALE GENOMIC DNA]</scope>
    <source>
        <strain evidence="2 3">DSM 21988</strain>
    </source>
</reference>
<proteinExistence type="predicted"/>